<keyword evidence="1" id="KW-1133">Transmembrane helix</keyword>
<dbReference type="InterPro" id="IPR008407">
    <property type="entry name" value="Brnchd-chn_aa_trnsp_AzlD"/>
</dbReference>
<evidence type="ECO:0000313" key="2">
    <source>
        <dbReference type="EMBL" id="GAA3707519.1"/>
    </source>
</evidence>
<dbReference type="Pfam" id="PF05437">
    <property type="entry name" value="AzlD"/>
    <property type="match status" value="1"/>
</dbReference>
<evidence type="ECO:0000313" key="3">
    <source>
        <dbReference type="Proteomes" id="UP001501536"/>
    </source>
</evidence>
<gene>
    <name evidence="2" type="ORF">GCM10022377_21650</name>
</gene>
<feature type="transmembrane region" description="Helical" evidence="1">
    <location>
        <begin position="64"/>
        <end position="82"/>
    </location>
</feature>
<keyword evidence="1" id="KW-0472">Membrane</keyword>
<keyword evidence="1" id="KW-0812">Transmembrane</keyword>
<dbReference type="EMBL" id="BAABCJ010000005">
    <property type="protein sequence ID" value="GAA3707519.1"/>
    <property type="molecule type" value="Genomic_DNA"/>
</dbReference>
<feature type="transmembrane region" description="Helical" evidence="1">
    <location>
        <begin position="41"/>
        <end position="58"/>
    </location>
</feature>
<evidence type="ECO:0000256" key="1">
    <source>
        <dbReference type="SAM" id="Phobius"/>
    </source>
</evidence>
<organism evidence="2 3">
    <name type="scientific">Zhihengliuella alba</name>
    <dbReference type="NCBI Taxonomy" id="547018"/>
    <lineage>
        <taxon>Bacteria</taxon>
        <taxon>Bacillati</taxon>
        <taxon>Actinomycetota</taxon>
        <taxon>Actinomycetes</taxon>
        <taxon>Micrococcales</taxon>
        <taxon>Micrococcaceae</taxon>
        <taxon>Zhihengliuella</taxon>
    </lineage>
</organism>
<protein>
    <submittedName>
        <fullName evidence="2">AzlD domain-containing protein</fullName>
    </submittedName>
</protein>
<accession>A0ABP7DP98</accession>
<dbReference type="Proteomes" id="UP001501536">
    <property type="component" value="Unassembled WGS sequence"/>
</dbReference>
<dbReference type="RefSeq" id="WP_344884242.1">
    <property type="nucleotide sequence ID" value="NZ_BAABCJ010000005.1"/>
</dbReference>
<feature type="transmembrane region" description="Helical" evidence="1">
    <location>
        <begin position="6"/>
        <end position="29"/>
    </location>
</feature>
<reference evidence="3" key="1">
    <citation type="journal article" date="2019" name="Int. J. Syst. Evol. Microbiol.">
        <title>The Global Catalogue of Microorganisms (GCM) 10K type strain sequencing project: providing services to taxonomists for standard genome sequencing and annotation.</title>
        <authorList>
            <consortium name="The Broad Institute Genomics Platform"/>
            <consortium name="The Broad Institute Genome Sequencing Center for Infectious Disease"/>
            <person name="Wu L."/>
            <person name="Ma J."/>
        </authorList>
    </citation>
    <scope>NUCLEOTIDE SEQUENCE [LARGE SCALE GENOMIC DNA]</scope>
    <source>
        <strain evidence="3">JCM 16961</strain>
    </source>
</reference>
<keyword evidence="3" id="KW-1185">Reference proteome</keyword>
<sequence>MPETPYILAAILISSGITWALRALPFAFLGPMRRSALLPYLNDYMPPGVIAILVLYTVRETPIALTSTTVAVTAGLIATTGLHLWRRNATLSVLGGTAVHVLISSLLPH</sequence>
<comment type="caution">
    <text evidence="2">The sequence shown here is derived from an EMBL/GenBank/DDBJ whole genome shotgun (WGS) entry which is preliminary data.</text>
</comment>
<name>A0ABP7DP98_9MICC</name>
<proteinExistence type="predicted"/>